<dbReference type="RefSeq" id="WP_039084778.1">
    <property type="nucleotide sequence ID" value="NZ_JPXS01000063.1"/>
</dbReference>
<proteinExistence type="predicted"/>
<evidence type="ECO:0000313" key="2">
    <source>
        <dbReference type="Proteomes" id="UP000030526"/>
    </source>
</evidence>
<dbReference type="AlphaFoldDB" id="A0A0A2XCA0"/>
<accession>A0A0A2XCA0</accession>
<sequence length="126" mass="14179">MASLFDQVKSNIVKAQLTSSPKDRMINSIMNGSAELLSANDIILRLGITVKEFEKLIKLPNHYLKTNGELGAAFAATHSLLDSNIELINKDLSEKGSVFPKPDLYILGKARWTKETFKKWLEEQCR</sequence>
<organism evidence="1 2">
    <name type="scientific">Gallibacterium anatis</name>
    <dbReference type="NCBI Taxonomy" id="750"/>
    <lineage>
        <taxon>Bacteria</taxon>
        <taxon>Pseudomonadati</taxon>
        <taxon>Pseudomonadota</taxon>
        <taxon>Gammaproteobacteria</taxon>
        <taxon>Pasteurellales</taxon>
        <taxon>Pasteurellaceae</taxon>
        <taxon>Gallibacterium</taxon>
    </lineage>
</organism>
<evidence type="ECO:0000313" key="1">
    <source>
        <dbReference type="EMBL" id="KGQ29758.1"/>
    </source>
</evidence>
<gene>
    <name evidence="1" type="ORF">JP32_10555</name>
</gene>
<name>A0A0A2XCA0_9PAST</name>
<reference evidence="1 2" key="1">
    <citation type="submission" date="2014-08" db="EMBL/GenBank/DDBJ databases">
        <title>Chaperone-usher fimbriae in a diverse selection of Gallibacterium genomes.</title>
        <authorList>
            <person name="Kudirkiene E."/>
            <person name="Bager R.J."/>
            <person name="Johnson T.J."/>
            <person name="Bojesen A.M."/>
        </authorList>
    </citation>
    <scope>NUCLEOTIDE SEQUENCE [LARGE SCALE GENOMIC DNA]</scope>
    <source>
        <strain evidence="1 2">20558/3kl.</strain>
    </source>
</reference>
<protein>
    <submittedName>
        <fullName evidence="1">Uncharacterized protein</fullName>
    </submittedName>
</protein>
<dbReference type="EMBL" id="JPXS01000063">
    <property type="protein sequence ID" value="KGQ29758.1"/>
    <property type="molecule type" value="Genomic_DNA"/>
</dbReference>
<comment type="caution">
    <text evidence="1">The sequence shown here is derived from an EMBL/GenBank/DDBJ whole genome shotgun (WGS) entry which is preliminary data.</text>
</comment>
<dbReference type="Proteomes" id="UP000030526">
    <property type="component" value="Unassembled WGS sequence"/>
</dbReference>